<organism evidence="2 3">
    <name type="scientific">Popillia japonica</name>
    <name type="common">Japanese beetle</name>
    <dbReference type="NCBI Taxonomy" id="7064"/>
    <lineage>
        <taxon>Eukaryota</taxon>
        <taxon>Metazoa</taxon>
        <taxon>Ecdysozoa</taxon>
        <taxon>Arthropoda</taxon>
        <taxon>Hexapoda</taxon>
        <taxon>Insecta</taxon>
        <taxon>Pterygota</taxon>
        <taxon>Neoptera</taxon>
        <taxon>Endopterygota</taxon>
        <taxon>Coleoptera</taxon>
        <taxon>Polyphaga</taxon>
        <taxon>Scarabaeiformia</taxon>
        <taxon>Scarabaeidae</taxon>
        <taxon>Rutelinae</taxon>
        <taxon>Popillia</taxon>
    </lineage>
</organism>
<dbReference type="GO" id="GO:0006508">
    <property type="term" value="P:proteolysis"/>
    <property type="evidence" value="ECO:0007669"/>
    <property type="project" value="InterPro"/>
</dbReference>
<name>A0AAW1L6M3_POPJA</name>
<evidence type="ECO:0000259" key="1">
    <source>
        <dbReference type="Pfam" id="PF00089"/>
    </source>
</evidence>
<evidence type="ECO:0000313" key="3">
    <source>
        <dbReference type="Proteomes" id="UP001458880"/>
    </source>
</evidence>
<evidence type="ECO:0000313" key="2">
    <source>
        <dbReference type="EMBL" id="KAK9729463.1"/>
    </source>
</evidence>
<proteinExistence type="predicted"/>
<sequence>MTYITYTCDETGKWITTGVCEAECGKKRTSATPLIVGGTEAEKYEFPWVAAIYTEGSKLCAGSIISPYHVLTGTTSSSP</sequence>
<comment type="caution">
    <text evidence="2">The sequence shown here is derived from an EMBL/GenBank/DDBJ whole genome shotgun (WGS) entry which is preliminary data.</text>
</comment>
<dbReference type="InterPro" id="IPR043504">
    <property type="entry name" value="Peptidase_S1_PA_chymotrypsin"/>
</dbReference>
<dbReference type="EMBL" id="JASPKY010000160">
    <property type="protein sequence ID" value="KAK9729463.1"/>
    <property type="molecule type" value="Genomic_DNA"/>
</dbReference>
<feature type="domain" description="Peptidase S1" evidence="1">
    <location>
        <begin position="35"/>
        <end position="72"/>
    </location>
</feature>
<dbReference type="InterPro" id="IPR001254">
    <property type="entry name" value="Trypsin_dom"/>
</dbReference>
<dbReference type="Pfam" id="PF00089">
    <property type="entry name" value="Trypsin"/>
    <property type="match status" value="1"/>
</dbReference>
<dbReference type="Gene3D" id="2.40.10.10">
    <property type="entry name" value="Trypsin-like serine proteases"/>
    <property type="match status" value="1"/>
</dbReference>
<accession>A0AAW1L6M3</accession>
<dbReference type="GO" id="GO:0004252">
    <property type="term" value="F:serine-type endopeptidase activity"/>
    <property type="evidence" value="ECO:0007669"/>
    <property type="project" value="InterPro"/>
</dbReference>
<protein>
    <submittedName>
        <fullName evidence="2">Trypsin</fullName>
    </submittedName>
</protein>
<reference evidence="2 3" key="1">
    <citation type="journal article" date="2024" name="BMC Genomics">
        <title>De novo assembly and annotation of Popillia japonica's genome with initial clues to its potential as an invasive pest.</title>
        <authorList>
            <person name="Cucini C."/>
            <person name="Boschi S."/>
            <person name="Funari R."/>
            <person name="Cardaioli E."/>
            <person name="Iannotti N."/>
            <person name="Marturano G."/>
            <person name="Paoli F."/>
            <person name="Bruttini M."/>
            <person name="Carapelli A."/>
            <person name="Frati F."/>
            <person name="Nardi F."/>
        </authorList>
    </citation>
    <scope>NUCLEOTIDE SEQUENCE [LARGE SCALE GENOMIC DNA]</scope>
    <source>
        <strain evidence="2">DMR45628</strain>
    </source>
</reference>
<gene>
    <name evidence="2" type="ORF">QE152_g15879</name>
</gene>
<dbReference type="SUPFAM" id="SSF50494">
    <property type="entry name" value="Trypsin-like serine proteases"/>
    <property type="match status" value="1"/>
</dbReference>
<dbReference type="InterPro" id="IPR009003">
    <property type="entry name" value="Peptidase_S1_PA"/>
</dbReference>
<keyword evidence="3" id="KW-1185">Reference proteome</keyword>
<dbReference type="Proteomes" id="UP001458880">
    <property type="component" value="Unassembled WGS sequence"/>
</dbReference>
<dbReference type="AlphaFoldDB" id="A0AAW1L6M3"/>